<keyword evidence="4" id="KW-1185">Reference proteome</keyword>
<dbReference type="Pfam" id="PF00095">
    <property type="entry name" value="WAP"/>
    <property type="match status" value="1"/>
</dbReference>
<keyword evidence="1" id="KW-0732">Signal</keyword>
<protein>
    <recommendedName>
        <fullName evidence="2">WAP domain-containing protein</fullName>
    </recommendedName>
</protein>
<dbReference type="SMART" id="SM00217">
    <property type="entry name" value="WAP"/>
    <property type="match status" value="1"/>
</dbReference>
<comment type="caution">
    <text evidence="3">The sequence shown here is derived from an EMBL/GenBank/DDBJ whole genome shotgun (WGS) entry which is preliminary data.</text>
</comment>
<dbReference type="EMBL" id="JAIWYP010000004">
    <property type="protein sequence ID" value="KAH3835176.1"/>
    <property type="molecule type" value="Genomic_DNA"/>
</dbReference>
<dbReference type="InterPro" id="IPR008197">
    <property type="entry name" value="WAP_dom"/>
</dbReference>
<name>A0A9D4K8X2_DREPO</name>
<evidence type="ECO:0000256" key="1">
    <source>
        <dbReference type="SAM" id="SignalP"/>
    </source>
</evidence>
<gene>
    <name evidence="3" type="ORF">DPMN_108523</name>
</gene>
<dbReference type="AlphaFoldDB" id="A0A9D4K8X2"/>
<feature type="signal peptide" evidence="1">
    <location>
        <begin position="1"/>
        <end position="19"/>
    </location>
</feature>
<sequence>MDTVHYFAFICCAIGIVSADEKQKSVLPVHCALVRRAASQCDDPFNPPRKCCPVCEDKQKQGQCPVAPDGIITTCLVECQGDSSCTGDKKCCSFGCHVSCSNPVAESKSCE</sequence>
<evidence type="ECO:0000313" key="3">
    <source>
        <dbReference type="EMBL" id="KAH3835176.1"/>
    </source>
</evidence>
<dbReference type="PROSITE" id="PS51390">
    <property type="entry name" value="WAP"/>
    <property type="match status" value="1"/>
</dbReference>
<proteinExistence type="predicted"/>
<organism evidence="3 4">
    <name type="scientific">Dreissena polymorpha</name>
    <name type="common">Zebra mussel</name>
    <name type="synonym">Mytilus polymorpha</name>
    <dbReference type="NCBI Taxonomy" id="45954"/>
    <lineage>
        <taxon>Eukaryota</taxon>
        <taxon>Metazoa</taxon>
        <taxon>Spiralia</taxon>
        <taxon>Lophotrochozoa</taxon>
        <taxon>Mollusca</taxon>
        <taxon>Bivalvia</taxon>
        <taxon>Autobranchia</taxon>
        <taxon>Heteroconchia</taxon>
        <taxon>Euheterodonta</taxon>
        <taxon>Imparidentia</taxon>
        <taxon>Neoheterodontei</taxon>
        <taxon>Myida</taxon>
        <taxon>Dreissenoidea</taxon>
        <taxon>Dreissenidae</taxon>
        <taxon>Dreissena</taxon>
    </lineage>
</organism>
<feature type="domain" description="WAP" evidence="2">
    <location>
        <begin position="57"/>
        <end position="104"/>
    </location>
</feature>
<accession>A0A9D4K8X2</accession>
<dbReference type="Proteomes" id="UP000828390">
    <property type="component" value="Unassembled WGS sequence"/>
</dbReference>
<reference evidence="3" key="2">
    <citation type="submission" date="2020-11" db="EMBL/GenBank/DDBJ databases">
        <authorList>
            <person name="McCartney M.A."/>
            <person name="Auch B."/>
            <person name="Kono T."/>
            <person name="Mallez S."/>
            <person name="Becker A."/>
            <person name="Gohl D.M."/>
            <person name="Silverstein K.A.T."/>
            <person name="Koren S."/>
            <person name="Bechman K.B."/>
            <person name="Herman A."/>
            <person name="Abrahante J.E."/>
            <person name="Garbe J."/>
        </authorList>
    </citation>
    <scope>NUCLEOTIDE SEQUENCE</scope>
    <source>
        <strain evidence="3">Duluth1</strain>
        <tissue evidence="3">Whole animal</tissue>
    </source>
</reference>
<dbReference type="SUPFAM" id="SSF57256">
    <property type="entry name" value="Elafin-like"/>
    <property type="match status" value="1"/>
</dbReference>
<feature type="chain" id="PRO_5039616810" description="WAP domain-containing protein" evidence="1">
    <location>
        <begin position="20"/>
        <end position="111"/>
    </location>
</feature>
<evidence type="ECO:0000313" key="4">
    <source>
        <dbReference type="Proteomes" id="UP000828390"/>
    </source>
</evidence>
<reference evidence="3" key="1">
    <citation type="journal article" date="2019" name="bioRxiv">
        <title>The Genome of the Zebra Mussel, Dreissena polymorpha: A Resource for Invasive Species Research.</title>
        <authorList>
            <person name="McCartney M.A."/>
            <person name="Auch B."/>
            <person name="Kono T."/>
            <person name="Mallez S."/>
            <person name="Zhang Y."/>
            <person name="Obille A."/>
            <person name="Becker A."/>
            <person name="Abrahante J.E."/>
            <person name="Garbe J."/>
            <person name="Badalamenti J.P."/>
            <person name="Herman A."/>
            <person name="Mangelson H."/>
            <person name="Liachko I."/>
            <person name="Sullivan S."/>
            <person name="Sone E.D."/>
            <person name="Koren S."/>
            <person name="Silverstein K.A.T."/>
            <person name="Beckman K.B."/>
            <person name="Gohl D.M."/>
        </authorList>
    </citation>
    <scope>NUCLEOTIDE SEQUENCE</scope>
    <source>
        <strain evidence="3">Duluth1</strain>
        <tissue evidence="3">Whole animal</tissue>
    </source>
</reference>
<dbReference type="Gene3D" id="4.10.75.10">
    <property type="entry name" value="Elafin-like"/>
    <property type="match status" value="1"/>
</dbReference>
<dbReference type="PRINTS" id="PR00003">
    <property type="entry name" value="4DISULPHCORE"/>
</dbReference>
<evidence type="ECO:0000259" key="2">
    <source>
        <dbReference type="PROSITE" id="PS51390"/>
    </source>
</evidence>
<dbReference type="GO" id="GO:0005576">
    <property type="term" value="C:extracellular region"/>
    <property type="evidence" value="ECO:0007669"/>
    <property type="project" value="InterPro"/>
</dbReference>
<dbReference type="InterPro" id="IPR036645">
    <property type="entry name" value="Elafin-like_sf"/>
</dbReference>
<dbReference type="GO" id="GO:0030414">
    <property type="term" value="F:peptidase inhibitor activity"/>
    <property type="evidence" value="ECO:0007669"/>
    <property type="project" value="InterPro"/>
</dbReference>